<dbReference type="GO" id="GO:0006508">
    <property type="term" value="P:proteolysis"/>
    <property type="evidence" value="ECO:0007669"/>
    <property type="project" value="UniProtKB-KW"/>
</dbReference>
<keyword evidence="5" id="KW-0482">Metalloprotease</keyword>
<dbReference type="RefSeq" id="WP_069957302.1">
    <property type="nucleotide sequence ID" value="NZ_MCGG01000016.1"/>
</dbReference>
<protein>
    <recommendedName>
        <fullName evidence="6">MPN domain-containing protein</fullName>
    </recommendedName>
</protein>
<evidence type="ECO:0000256" key="1">
    <source>
        <dbReference type="ARBA" id="ARBA00022670"/>
    </source>
</evidence>
<dbReference type="InterPro" id="IPR051929">
    <property type="entry name" value="VirAsm_ModProt"/>
</dbReference>
<keyword evidence="4" id="KW-0862">Zinc</keyword>
<dbReference type="GO" id="GO:0008235">
    <property type="term" value="F:metalloexopeptidase activity"/>
    <property type="evidence" value="ECO:0007669"/>
    <property type="project" value="TreeGrafter"/>
</dbReference>
<organism evidence="7 8">
    <name type="scientific">Magnetovibrio blakemorei</name>
    <dbReference type="NCBI Taxonomy" id="28181"/>
    <lineage>
        <taxon>Bacteria</taxon>
        <taxon>Pseudomonadati</taxon>
        <taxon>Pseudomonadota</taxon>
        <taxon>Alphaproteobacteria</taxon>
        <taxon>Rhodospirillales</taxon>
        <taxon>Magnetovibrionaceae</taxon>
        <taxon>Magnetovibrio</taxon>
    </lineage>
</organism>
<dbReference type="SMART" id="SM00232">
    <property type="entry name" value="JAB_MPN"/>
    <property type="match status" value="1"/>
</dbReference>
<dbReference type="InterPro" id="IPR000555">
    <property type="entry name" value="JAMM/MPN+_dom"/>
</dbReference>
<comment type="caution">
    <text evidence="7">The sequence shown here is derived from an EMBL/GenBank/DDBJ whole genome shotgun (WGS) entry which is preliminary data.</text>
</comment>
<sequence>MIHISPSHCADITAQAERAYPYECCGLLAGIISPDKTVTVTRVVASANTVIEHHKPPNEKSGRDSFEIDPQVRFDLMRALSDTDETIVGHYHSHPDHPAQPSERDLDMAFEPELVWLIVSVRTGQATAPQAWRLNRDTRKITKVSLEICENS</sequence>
<evidence type="ECO:0000256" key="4">
    <source>
        <dbReference type="ARBA" id="ARBA00022833"/>
    </source>
</evidence>
<proteinExistence type="predicted"/>
<evidence type="ECO:0000313" key="7">
    <source>
        <dbReference type="EMBL" id="OEJ68224.1"/>
    </source>
</evidence>
<keyword evidence="2" id="KW-0479">Metal-binding</keyword>
<dbReference type="Proteomes" id="UP000095347">
    <property type="component" value="Unassembled WGS sequence"/>
</dbReference>
<dbReference type="InterPro" id="IPR028090">
    <property type="entry name" value="JAB_dom_prok"/>
</dbReference>
<dbReference type="InterPro" id="IPR037518">
    <property type="entry name" value="MPN"/>
</dbReference>
<dbReference type="CDD" id="cd08070">
    <property type="entry name" value="MPN_like"/>
    <property type="match status" value="1"/>
</dbReference>
<dbReference type="EMBL" id="MCGG01000016">
    <property type="protein sequence ID" value="OEJ68224.1"/>
    <property type="molecule type" value="Genomic_DNA"/>
</dbReference>
<dbReference type="PANTHER" id="PTHR34858:SF1">
    <property type="entry name" value="CYSO-CYSTEINE PEPTIDASE"/>
    <property type="match status" value="1"/>
</dbReference>
<keyword evidence="1" id="KW-0645">Protease</keyword>
<accession>A0A1E5Q9I6</accession>
<dbReference type="Pfam" id="PF14464">
    <property type="entry name" value="Prok-JAB"/>
    <property type="match status" value="1"/>
</dbReference>
<dbReference type="FunFam" id="3.40.140.10:FF:000085">
    <property type="entry name" value="Mov34/MPN/PAD-1 family protein"/>
    <property type="match status" value="1"/>
</dbReference>
<reference evidence="8" key="1">
    <citation type="submission" date="2016-07" db="EMBL/GenBank/DDBJ databases">
        <authorList>
            <person name="Florea S."/>
            <person name="Webb J.S."/>
            <person name="Jaromczyk J."/>
            <person name="Schardl C.L."/>
        </authorList>
    </citation>
    <scope>NUCLEOTIDE SEQUENCE [LARGE SCALE GENOMIC DNA]</scope>
    <source>
        <strain evidence="8">MV-1</strain>
    </source>
</reference>
<evidence type="ECO:0000256" key="5">
    <source>
        <dbReference type="ARBA" id="ARBA00023049"/>
    </source>
</evidence>
<keyword evidence="3" id="KW-0378">Hydrolase</keyword>
<feature type="domain" description="MPN" evidence="6">
    <location>
        <begin position="2"/>
        <end position="138"/>
    </location>
</feature>
<dbReference type="STRING" id="28181.BEN30_06790"/>
<gene>
    <name evidence="7" type="ORF">BEN30_06790</name>
</gene>
<dbReference type="GO" id="GO:0008270">
    <property type="term" value="F:zinc ion binding"/>
    <property type="evidence" value="ECO:0007669"/>
    <property type="project" value="TreeGrafter"/>
</dbReference>
<dbReference type="PANTHER" id="PTHR34858">
    <property type="entry name" value="CYSO-CYSTEINE PEPTIDASE"/>
    <property type="match status" value="1"/>
</dbReference>
<dbReference type="AlphaFoldDB" id="A0A1E5Q9I6"/>
<evidence type="ECO:0000313" key="8">
    <source>
        <dbReference type="Proteomes" id="UP000095347"/>
    </source>
</evidence>
<evidence type="ECO:0000259" key="6">
    <source>
        <dbReference type="PROSITE" id="PS50249"/>
    </source>
</evidence>
<evidence type="ECO:0000256" key="3">
    <source>
        <dbReference type="ARBA" id="ARBA00022801"/>
    </source>
</evidence>
<name>A0A1E5Q9I6_9PROT</name>
<evidence type="ECO:0000256" key="2">
    <source>
        <dbReference type="ARBA" id="ARBA00022723"/>
    </source>
</evidence>
<dbReference type="Gene3D" id="3.40.140.10">
    <property type="entry name" value="Cytidine Deaminase, domain 2"/>
    <property type="match status" value="1"/>
</dbReference>
<keyword evidence="8" id="KW-1185">Reference proteome</keyword>
<dbReference type="PROSITE" id="PS50249">
    <property type="entry name" value="MPN"/>
    <property type="match status" value="1"/>
</dbReference>
<dbReference type="SUPFAM" id="SSF102712">
    <property type="entry name" value="JAB1/MPN domain"/>
    <property type="match status" value="1"/>
</dbReference>